<dbReference type="AlphaFoldDB" id="A0A9K3GYC2"/>
<feature type="region of interest" description="Disordered" evidence="1">
    <location>
        <begin position="17"/>
        <end position="56"/>
    </location>
</feature>
<keyword evidence="3" id="KW-1185">Reference proteome</keyword>
<reference evidence="2" key="2">
    <citation type="submission" date="2020-06" db="EMBL/GenBank/DDBJ databases">
        <title>Helianthus annuus Genome sequencing and assembly Release 2.</title>
        <authorList>
            <person name="Gouzy J."/>
            <person name="Langlade N."/>
            <person name="Munos S."/>
        </authorList>
    </citation>
    <scope>NUCLEOTIDE SEQUENCE</scope>
    <source>
        <tissue evidence="2">Leaves</tissue>
    </source>
</reference>
<protein>
    <submittedName>
        <fullName evidence="2">Uncharacterized protein</fullName>
    </submittedName>
</protein>
<evidence type="ECO:0000313" key="2">
    <source>
        <dbReference type="EMBL" id="KAF5758079.1"/>
    </source>
</evidence>
<proteinExistence type="predicted"/>
<accession>A0A9K3GYC2</accession>
<reference evidence="2" key="1">
    <citation type="journal article" date="2017" name="Nature">
        <title>The sunflower genome provides insights into oil metabolism, flowering and Asterid evolution.</title>
        <authorList>
            <person name="Badouin H."/>
            <person name="Gouzy J."/>
            <person name="Grassa C.J."/>
            <person name="Murat F."/>
            <person name="Staton S.E."/>
            <person name="Cottret L."/>
            <person name="Lelandais-Briere C."/>
            <person name="Owens G.L."/>
            <person name="Carrere S."/>
            <person name="Mayjonade B."/>
            <person name="Legrand L."/>
            <person name="Gill N."/>
            <person name="Kane N.C."/>
            <person name="Bowers J.E."/>
            <person name="Hubner S."/>
            <person name="Bellec A."/>
            <person name="Berard A."/>
            <person name="Berges H."/>
            <person name="Blanchet N."/>
            <person name="Boniface M.C."/>
            <person name="Brunel D."/>
            <person name="Catrice O."/>
            <person name="Chaidir N."/>
            <person name="Claudel C."/>
            <person name="Donnadieu C."/>
            <person name="Faraut T."/>
            <person name="Fievet G."/>
            <person name="Helmstetter N."/>
            <person name="King M."/>
            <person name="Knapp S.J."/>
            <person name="Lai Z."/>
            <person name="Le Paslier M.C."/>
            <person name="Lippi Y."/>
            <person name="Lorenzon L."/>
            <person name="Mandel J.R."/>
            <person name="Marage G."/>
            <person name="Marchand G."/>
            <person name="Marquand E."/>
            <person name="Bret-Mestries E."/>
            <person name="Morien E."/>
            <person name="Nambeesan S."/>
            <person name="Nguyen T."/>
            <person name="Pegot-Espagnet P."/>
            <person name="Pouilly N."/>
            <person name="Raftis F."/>
            <person name="Sallet E."/>
            <person name="Schiex T."/>
            <person name="Thomas J."/>
            <person name="Vandecasteele C."/>
            <person name="Vares D."/>
            <person name="Vear F."/>
            <person name="Vautrin S."/>
            <person name="Crespi M."/>
            <person name="Mangin B."/>
            <person name="Burke J.M."/>
            <person name="Salse J."/>
            <person name="Munos S."/>
            <person name="Vincourt P."/>
            <person name="Rieseberg L.H."/>
            <person name="Langlade N.B."/>
        </authorList>
    </citation>
    <scope>NUCLEOTIDE SEQUENCE</scope>
    <source>
        <tissue evidence="2">Leaves</tissue>
    </source>
</reference>
<evidence type="ECO:0000313" key="3">
    <source>
        <dbReference type="Proteomes" id="UP000215914"/>
    </source>
</evidence>
<gene>
    <name evidence="2" type="ORF">HanXRQr2_Chr16g0725241</name>
</gene>
<feature type="compositionally biased region" description="Pro residues" evidence="1">
    <location>
        <begin position="34"/>
        <end position="49"/>
    </location>
</feature>
<sequence length="83" mass="9060">MEKLKAMDLPSISGNRVWGRCSTSLRTGDTGIPSPLPPPPSPPPPPTPASRPHQQHLYVGDVPKLVGPLRFLTVNKKNIKFQL</sequence>
<dbReference type="EMBL" id="MNCJ02000331">
    <property type="protein sequence ID" value="KAF5758079.1"/>
    <property type="molecule type" value="Genomic_DNA"/>
</dbReference>
<organism evidence="2 3">
    <name type="scientific">Helianthus annuus</name>
    <name type="common">Common sunflower</name>
    <dbReference type="NCBI Taxonomy" id="4232"/>
    <lineage>
        <taxon>Eukaryota</taxon>
        <taxon>Viridiplantae</taxon>
        <taxon>Streptophyta</taxon>
        <taxon>Embryophyta</taxon>
        <taxon>Tracheophyta</taxon>
        <taxon>Spermatophyta</taxon>
        <taxon>Magnoliopsida</taxon>
        <taxon>eudicotyledons</taxon>
        <taxon>Gunneridae</taxon>
        <taxon>Pentapetalae</taxon>
        <taxon>asterids</taxon>
        <taxon>campanulids</taxon>
        <taxon>Asterales</taxon>
        <taxon>Asteraceae</taxon>
        <taxon>Asteroideae</taxon>
        <taxon>Heliantheae alliance</taxon>
        <taxon>Heliantheae</taxon>
        <taxon>Helianthus</taxon>
    </lineage>
</organism>
<dbReference type="Gramene" id="mRNA:HanXRQr2_Chr16g0725241">
    <property type="protein sequence ID" value="CDS:HanXRQr2_Chr16g0725241.1"/>
    <property type="gene ID" value="HanXRQr2_Chr16g0725241"/>
</dbReference>
<evidence type="ECO:0000256" key="1">
    <source>
        <dbReference type="SAM" id="MobiDB-lite"/>
    </source>
</evidence>
<name>A0A9K3GYC2_HELAN</name>
<comment type="caution">
    <text evidence="2">The sequence shown here is derived from an EMBL/GenBank/DDBJ whole genome shotgun (WGS) entry which is preliminary data.</text>
</comment>
<dbReference type="Proteomes" id="UP000215914">
    <property type="component" value="Unassembled WGS sequence"/>
</dbReference>